<comment type="caution">
    <text evidence="3">The sequence shown here is derived from an EMBL/GenBank/DDBJ whole genome shotgun (WGS) entry which is preliminary data.</text>
</comment>
<dbReference type="Gene3D" id="3.40.190.10">
    <property type="entry name" value="Periplasmic binding protein-like II"/>
    <property type="match status" value="1"/>
</dbReference>
<evidence type="ECO:0000256" key="1">
    <source>
        <dbReference type="SAM" id="SignalP"/>
    </source>
</evidence>
<dbReference type="Gene3D" id="3.10.105.10">
    <property type="entry name" value="Dipeptide-binding Protein, Domain 3"/>
    <property type="match status" value="1"/>
</dbReference>
<evidence type="ECO:0000313" key="3">
    <source>
        <dbReference type="EMBL" id="NEK58565.1"/>
    </source>
</evidence>
<dbReference type="Proteomes" id="UP000470246">
    <property type="component" value="Unassembled WGS sequence"/>
</dbReference>
<dbReference type="EMBL" id="JAAGWF010000010">
    <property type="protein sequence ID" value="NEK58565.1"/>
    <property type="molecule type" value="Genomic_DNA"/>
</dbReference>
<dbReference type="InterPro" id="IPR039424">
    <property type="entry name" value="SBP_5"/>
</dbReference>
<feature type="domain" description="Solute-binding protein family 5" evidence="2">
    <location>
        <begin position="99"/>
        <end position="438"/>
    </location>
</feature>
<dbReference type="GO" id="GO:1904680">
    <property type="term" value="F:peptide transmembrane transporter activity"/>
    <property type="evidence" value="ECO:0007669"/>
    <property type="project" value="TreeGrafter"/>
</dbReference>
<dbReference type="GO" id="GO:0043190">
    <property type="term" value="C:ATP-binding cassette (ABC) transporter complex"/>
    <property type="evidence" value="ECO:0007669"/>
    <property type="project" value="InterPro"/>
</dbReference>
<dbReference type="AlphaFoldDB" id="A0A7K3W131"/>
<dbReference type="PANTHER" id="PTHR30290">
    <property type="entry name" value="PERIPLASMIC BINDING COMPONENT OF ABC TRANSPORTER"/>
    <property type="match status" value="1"/>
</dbReference>
<protein>
    <submittedName>
        <fullName evidence="3">ABC transporter substrate-binding protein</fullName>
    </submittedName>
</protein>
<dbReference type="PIRSF" id="PIRSF002741">
    <property type="entry name" value="MppA"/>
    <property type="match status" value="1"/>
</dbReference>
<dbReference type="GO" id="GO:0015833">
    <property type="term" value="P:peptide transport"/>
    <property type="evidence" value="ECO:0007669"/>
    <property type="project" value="TreeGrafter"/>
</dbReference>
<feature type="signal peptide" evidence="1">
    <location>
        <begin position="1"/>
        <end position="19"/>
    </location>
</feature>
<dbReference type="Pfam" id="PF00496">
    <property type="entry name" value="SBP_bac_5"/>
    <property type="match status" value="1"/>
</dbReference>
<keyword evidence="4" id="KW-1185">Reference proteome</keyword>
<keyword evidence="1" id="KW-0732">Signal</keyword>
<accession>A0A7K3W131</accession>
<dbReference type="PROSITE" id="PS51257">
    <property type="entry name" value="PROKAR_LIPOPROTEIN"/>
    <property type="match status" value="1"/>
</dbReference>
<proteinExistence type="predicted"/>
<dbReference type="RefSeq" id="WP_163481913.1">
    <property type="nucleotide sequence ID" value="NZ_JAAGWF010000010.1"/>
</dbReference>
<sequence length="538" mass="57306">MTKRTIPSLLLATALALTACGGGDDGGDSGTGAAQTDAGEPQRGGEVTVLEDAAFAGSWPTGLDPATNTTGGANISMQQAIFGGLFLLRADDDGSNARIEPNQAESFEIAEDGLSFTVTLRDGIQFSDGTPMDAEAVRFNWERALASPCTCKPTWQLADPAIEVLDPLTIRLNFTAPNASVLASFPASNVNWIASPTALQQQGEESFKITPVGAGPFTVVENQLSSTLVLERNENYFEEGLPYLDRLTFQSIGGDQPAYQALQAGQAQAYEGLSTTPLLEQAQSNDQLQVTVQPATSPYVIQLNTRAAPFDDPRAREAIYAATDFDAIAEGLFGGEYPVSQSFTGPGGLFYMEDVEGYPEYDPERARQLVEELGGLQVKLGTLGAYVATQVNTALQTQWQEAGIDVTIEDYQLSTLIQEFTGGTWQAMLQTAGAWDPAAGVGVAFRFASTSPFSGISDPELDQLLTDAAGTLDEDQRADLYEQASQHIAENFYAPFGLAFAPANLAAQGVHGPGLTTMIPPILVNTGVIWDEVWREQG</sequence>
<dbReference type="InterPro" id="IPR030678">
    <property type="entry name" value="Peptide/Ni-bd"/>
</dbReference>
<feature type="chain" id="PRO_5039320552" evidence="1">
    <location>
        <begin position="20"/>
        <end position="538"/>
    </location>
</feature>
<evidence type="ECO:0000313" key="4">
    <source>
        <dbReference type="Proteomes" id="UP000470246"/>
    </source>
</evidence>
<name>A0A7K3W131_9ACTN</name>
<organism evidence="3 4">
    <name type="scientific">Geodermatophilus sabuli</name>
    <dbReference type="NCBI Taxonomy" id="1564158"/>
    <lineage>
        <taxon>Bacteria</taxon>
        <taxon>Bacillati</taxon>
        <taxon>Actinomycetota</taxon>
        <taxon>Actinomycetes</taxon>
        <taxon>Geodermatophilales</taxon>
        <taxon>Geodermatophilaceae</taxon>
        <taxon>Geodermatophilus</taxon>
    </lineage>
</organism>
<dbReference type="GO" id="GO:0042597">
    <property type="term" value="C:periplasmic space"/>
    <property type="evidence" value="ECO:0007669"/>
    <property type="project" value="UniProtKB-ARBA"/>
</dbReference>
<gene>
    <name evidence="3" type="ORF">GCU56_11865</name>
</gene>
<dbReference type="SUPFAM" id="SSF53850">
    <property type="entry name" value="Periplasmic binding protein-like II"/>
    <property type="match status" value="1"/>
</dbReference>
<evidence type="ECO:0000259" key="2">
    <source>
        <dbReference type="Pfam" id="PF00496"/>
    </source>
</evidence>
<dbReference type="CDD" id="cd00995">
    <property type="entry name" value="PBP2_NikA_DppA_OppA_like"/>
    <property type="match status" value="1"/>
</dbReference>
<dbReference type="InterPro" id="IPR000914">
    <property type="entry name" value="SBP_5_dom"/>
</dbReference>
<reference evidence="3 4" key="1">
    <citation type="submission" date="2020-02" db="EMBL/GenBank/DDBJ databases">
        <title>Geodermatophilus sabuli CPCC 205279 I12A-02694.</title>
        <authorList>
            <person name="Jiang Z."/>
        </authorList>
    </citation>
    <scope>NUCLEOTIDE SEQUENCE [LARGE SCALE GENOMIC DNA]</scope>
    <source>
        <strain evidence="3 4">I12A-02694</strain>
    </source>
</reference>